<dbReference type="InterPro" id="IPR036597">
    <property type="entry name" value="Fido-like_dom_sf"/>
</dbReference>
<protein>
    <submittedName>
        <fullName evidence="2">Oxidoreductase</fullName>
    </submittedName>
</protein>
<dbReference type="InterPro" id="IPR003812">
    <property type="entry name" value="Fido"/>
</dbReference>
<dbReference type="Gene3D" id="1.10.3290.10">
    <property type="entry name" value="Fido-like domain"/>
    <property type="match status" value="1"/>
</dbReference>
<dbReference type="AlphaFoldDB" id="A0A895XQ97"/>
<keyword evidence="3" id="KW-1185">Reference proteome</keyword>
<sequence length="249" mass="26663">MVPNVDPLSPLLELSEVADAMENARAAVDRMLWHKTMRNHAAEVASEVAVRNTIATLNLEGIECDPEALEAGAVDDPTVQGVLRISTTLPSLVDLWGASPRYVLAKLHLMAARDVGDNGEVGRPVLDEVGQARMDALCALITSPTKEIPAGLQAAVVHGELLALRPFATMNDIVARAAARLVLANRGLDPRLLIATDWGHWERQPEYVGAQKAFATGSPDGVRSWLKHYGQAVETGAGETLRICNEIGG</sequence>
<dbReference type="RefSeq" id="WP_213171725.1">
    <property type="nucleotide sequence ID" value="NZ_CP070496.1"/>
</dbReference>
<name>A0A895XQ97_9ACTN</name>
<proteinExistence type="predicted"/>
<dbReference type="PROSITE" id="PS51459">
    <property type="entry name" value="FIDO"/>
    <property type="match status" value="1"/>
</dbReference>
<dbReference type="KEGG" id="nav:JQS30_01940"/>
<organism evidence="2 3">
    <name type="scientific">Natronoglycomyces albus</name>
    <dbReference type="NCBI Taxonomy" id="2811108"/>
    <lineage>
        <taxon>Bacteria</taxon>
        <taxon>Bacillati</taxon>
        <taxon>Actinomycetota</taxon>
        <taxon>Actinomycetes</taxon>
        <taxon>Glycomycetales</taxon>
        <taxon>Glycomycetaceae</taxon>
        <taxon>Natronoglycomyces</taxon>
    </lineage>
</organism>
<reference evidence="2" key="1">
    <citation type="submission" date="2021-02" db="EMBL/GenBank/DDBJ databases">
        <title>Natronoglycomyces albus gen. nov., sp. nov, a haloalkaliphilic actinobacterium from a soda solonchak soil.</title>
        <authorList>
            <person name="Sorokin D.Y."/>
            <person name="Khijniak T.V."/>
            <person name="Zakharycheva A.P."/>
            <person name="Boueva O.V."/>
            <person name="Ariskina E.V."/>
            <person name="Hahnke R.L."/>
            <person name="Bunk B."/>
            <person name="Sproer C."/>
            <person name="Schumann P."/>
            <person name="Evtushenko L.I."/>
            <person name="Kublanov I.V."/>
        </authorList>
    </citation>
    <scope>NUCLEOTIDE SEQUENCE</scope>
    <source>
        <strain evidence="2">DSM 106290</strain>
    </source>
</reference>
<accession>A0A895XQ97</accession>
<dbReference type="EMBL" id="CP070496">
    <property type="protein sequence ID" value="QSB05713.1"/>
    <property type="molecule type" value="Genomic_DNA"/>
</dbReference>
<gene>
    <name evidence="2" type="ORF">JQS30_01940</name>
</gene>
<dbReference type="Proteomes" id="UP000662939">
    <property type="component" value="Chromosome"/>
</dbReference>
<feature type="domain" description="Fido" evidence="1">
    <location>
        <begin position="99"/>
        <end position="228"/>
    </location>
</feature>
<evidence type="ECO:0000259" key="1">
    <source>
        <dbReference type="PROSITE" id="PS51459"/>
    </source>
</evidence>
<evidence type="ECO:0000313" key="2">
    <source>
        <dbReference type="EMBL" id="QSB05713.1"/>
    </source>
</evidence>
<evidence type="ECO:0000313" key="3">
    <source>
        <dbReference type="Proteomes" id="UP000662939"/>
    </source>
</evidence>